<dbReference type="AlphaFoldDB" id="A0A511KIP1"/>
<evidence type="ECO:0000313" key="1">
    <source>
        <dbReference type="EMBL" id="GEM10248.1"/>
    </source>
</evidence>
<organism evidence="1 2">
    <name type="scientific">Rhodotorula toruloides</name>
    <name type="common">Yeast</name>
    <name type="synonym">Rhodosporidium toruloides</name>
    <dbReference type="NCBI Taxonomy" id="5286"/>
    <lineage>
        <taxon>Eukaryota</taxon>
        <taxon>Fungi</taxon>
        <taxon>Dikarya</taxon>
        <taxon>Basidiomycota</taxon>
        <taxon>Pucciniomycotina</taxon>
        <taxon>Microbotryomycetes</taxon>
        <taxon>Sporidiobolales</taxon>
        <taxon>Sporidiobolaceae</taxon>
        <taxon>Rhodotorula</taxon>
    </lineage>
</organism>
<accession>A0A511KIP1</accession>
<protein>
    <submittedName>
        <fullName evidence="1">Salivary gland secretion 1</fullName>
    </submittedName>
</protein>
<gene>
    <name evidence="1" type="ORF">Rt10032_c10g4265</name>
</gene>
<sequence length="339" mass="38533">MIQTDSSFDSRLFRQNPPMLLEARTDVEIHPMIHELGGMIRLPPLIRTCSDTLLNAFDYPASNEFATAPACTFVFVELGTGDPLYVRDPTGITVRLLATKLAEYWTIPPSWSHAQTVRQFYRYGQDVEITKWNILYEVWHLILEELDYIGASFSLSSSCPRSPPHHARAAVHVAPEQDARLDDRLFRTKAPKRLKPGTIVAIHPILDETICIFSDKKPVAYADINRDSGRTVFAYPAAEEFATNPACSVMLVHLNTSKPLPVTDRNGVKVKRLLQRLSWYWNAKPPLIIRYAVASNLEMDPDKVGWIDTLGNHCGWAGWEFGKVEEDRFVHVHANWYDS</sequence>
<reference evidence="1 2" key="1">
    <citation type="submission" date="2019-07" db="EMBL/GenBank/DDBJ databases">
        <title>Rhodotorula toruloides NBRC10032 genome sequencing.</title>
        <authorList>
            <person name="Shida Y."/>
            <person name="Takaku H."/>
            <person name="Ogasawara W."/>
            <person name="Mori K."/>
        </authorList>
    </citation>
    <scope>NUCLEOTIDE SEQUENCE [LARGE SCALE GENOMIC DNA]</scope>
    <source>
        <strain evidence="1 2">NBRC10032</strain>
    </source>
</reference>
<evidence type="ECO:0000313" key="2">
    <source>
        <dbReference type="Proteomes" id="UP000321518"/>
    </source>
</evidence>
<proteinExistence type="predicted"/>
<comment type="caution">
    <text evidence="1">The sequence shown here is derived from an EMBL/GenBank/DDBJ whole genome shotgun (WGS) entry which is preliminary data.</text>
</comment>
<name>A0A511KIP1_RHOTO</name>
<dbReference type="OrthoDB" id="2519278at2759"/>
<dbReference type="EMBL" id="BJWK01000010">
    <property type="protein sequence ID" value="GEM10248.1"/>
    <property type="molecule type" value="Genomic_DNA"/>
</dbReference>
<dbReference type="Proteomes" id="UP000321518">
    <property type="component" value="Unassembled WGS sequence"/>
</dbReference>